<gene>
    <name evidence="2" type="ORF">RCOM_0886490</name>
</gene>
<dbReference type="STRING" id="3988.B9S9K1"/>
<name>B9S9K1_RICCO</name>
<accession>B9S9K1</accession>
<dbReference type="GO" id="GO:0009733">
    <property type="term" value="P:response to auxin"/>
    <property type="evidence" value="ECO:0007669"/>
    <property type="project" value="InterPro"/>
</dbReference>
<dbReference type="AlphaFoldDB" id="B9S9K1"/>
<protein>
    <recommendedName>
        <fullName evidence="4">Calmodulin binding protein</fullName>
    </recommendedName>
</protein>
<dbReference type="InterPro" id="IPR003676">
    <property type="entry name" value="SAUR_fam"/>
</dbReference>
<reference evidence="3" key="1">
    <citation type="journal article" date="2010" name="Nat. Biotechnol.">
        <title>Draft genome sequence of the oilseed species Ricinus communis.</title>
        <authorList>
            <person name="Chan A.P."/>
            <person name="Crabtree J."/>
            <person name="Zhao Q."/>
            <person name="Lorenzi H."/>
            <person name="Orvis J."/>
            <person name="Puiu D."/>
            <person name="Melake-Berhan A."/>
            <person name="Jones K.M."/>
            <person name="Redman J."/>
            <person name="Chen G."/>
            <person name="Cahoon E.B."/>
            <person name="Gedil M."/>
            <person name="Stanke M."/>
            <person name="Haas B.J."/>
            <person name="Wortman J.R."/>
            <person name="Fraser-Liggett C.M."/>
            <person name="Ravel J."/>
            <person name="Rabinowicz P.D."/>
        </authorList>
    </citation>
    <scope>NUCLEOTIDE SEQUENCE [LARGE SCALE GENOMIC DNA]</scope>
    <source>
        <strain evidence="3">cv. Hale</strain>
    </source>
</reference>
<dbReference type="FunCoup" id="B9S9K1">
    <property type="interactions" value="364"/>
</dbReference>
<dbReference type="PANTHER" id="PTHR31175:SF49">
    <property type="entry name" value="SAUR FAMILY PROTEIN"/>
    <property type="match status" value="1"/>
</dbReference>
<dbReference type="EMBL" id="EQ973897">
    <property type="protein sequence ID" value="EEF39757.1"/>
    <property type="molecule type" value="Genomic_DNA"/>
</dbReference>
<evidence type="ECO:0000256" key="1">
    <source>
        <dbReference type="ARBA" id="ARBA00006974"/>
    </source>
</evidence>
<dbReference type="KEGG" id="rcu:8266882"/>
<dbReference type="Proteomes" id="UP000008311">
    <property type="component" value="Unassembled WGS sequence"/>
</dbReference>
<evidence type="ECO:0000313" key="3">
    <source>
        <dbReference type="Proteomes" id="UP000008311"/>
    </source>
</evidence>
<dbReference type="OrthoDB" id="843545at2759"/>
<keyword evidence="3" id="KW-1185">Reference proteome</keyword>
<evidence type="ECO:0008006" key="4">
    <source>
        <dbReference type="Google" id="ProtNLM"/>
    </source>
</evidence>
<dbReference type="Pfam" id="PF02519">
    <property type="entry name" value="Auxin_inducible"/>
    <property type="match status" value="1"/>
</dbReference>
<comment type="similarity">
    <text evidence="1">Belongs to the ARG7 family.</text>
</comment>
<organism evidence="2 3">
    <name type="scientific">Ricinus communis</name>
    <name type="common">Castor bean</name>
    <dbReference type="NCBI Taxonomy" id="3988"/>
    <lineage>
        <taxon>Eukaryota</taxon>
        <taxon>Viridiplantae</taxon>
        <taxon>Streptophyta</taxon>
        <taxon>Embryophyta</taxon>
        <taxon>Tracheophyta</taxon>
        <taxon>Spermatophyta</taxon>
        <taxon>Magnoliopsida</taxon>
        <taxon>eudicotyledons</taxon>
        <taxon>Gunneridae</taxon>
        <taxon>Pentapetalae</taxon>
        <taxon>rosids</taxon>
        <taxon>fabids</taxon>
        <taxon>Malpighiales</taxon>
        <taxon>Euphorbiaceae</taxon>
        <taxon>Acalyphoideae</taxon>
        <taxon>Acalypheae</taxon>
        <taxon>Ricinus</taxon>
    </lineage>
</organism>
<dbReference type="PANTHER" id="PTHR31175">
    <property type="entry name" value="AUXIN-RESPONSIVE FAMILY PROTEIN"/>
    <property type="match status" value="1"/>
</dbReference>
<proteinExistence type="inferred from homology"/>
<sequence>MISTKKLLKLARKWQKMAAIRRKRIASPQIIKASTDTTSTSSKAEKGQFVVYSTDQRRFLLPLEYLNNDIVIELFNIAEEEFRLPSDGPLTLPFEAELLEYAIDLIKQQVTKDVERAFLTCIADGCCSLSFHLQHPLPSNRLPICSF</sequence>
<evidence type="ECO:0000313" key="2">
    <source>
        <dbReference type="EMBL" id="EEF39757.1"/>
    </source>
</evidence>
<dbReference type="InParanoid" id="B9S9K1"/>